<dbReference type="OrthoDB" id="2680668at2"/>
<evidence type="ECO:0008006" key="4">
    <source>
        <dbReference type="Google" id="ProtNLM"/>
    </source>
</evidence>
<feature type="region of interest" description="Disordered" evidence="1">
    <location>
        <begin position="117"/>
        <end position="170"/>
    </location>
</feature>
<feature type="compositionally biased region" description="Basic residues" evidence="1">
    <location>
        <begin position="158"/>
        <end position="170"/>
    </location>
</feature>
<dbReference type="RefSeq" id="WP_127199409.1">
    <property type="nucleotide sequence ID" value="NZ_RZNX01000004.1"/>
</dbReference>
<feature type="compositionally biased region" description="Basic residues" evidence="1">
    <location>
        <begin position="134"/>
        <end position="151"/>
    </location>
</feature>
<evidence type="ECO:0000313" key="2">
    <source>
        <dbReference type="EMBL" id="RUT30477.1"/>
    </source>
</evidence>
<protein>
    <recommendedName>
        <fullName evidence="4">Tyrosine protein kinase</fullName>
    </recommendedName>
</protein>
<evidence type="ECO:0000313" key="3">
    <source>
        <dbReference type="Proteomes" id="UP000272464"/>
    </source>
</evidence>
<reference evidence="2 3" key="1">
    <citation type="submission" date="2018-12" db="EMBL/GenBank/DDBJ databases">
        <authorList>
            <person name="Sun L."/>
            <person name="Chen Z."/>
        </authorList>
    </citation>
    <scope>NUCLEOTIDE SEQUENCE [LARGE SCALE GENOMIC DNA]</scope>
    <source>
        <strain evidence="2 3">3-5-3</strain>
    </source>
</reference>
<organism evidence="2 3">
    <name type="scientific">Paenibacillus zeisoli</name>
    <dbReference type="NCBI Taxonomy" id="2496267"/>
    <lineage>
        <taxon>Bacteria</taxon>
        <taxon>Bacillati</taxon>
        <taxon>Bacillota</taxon>
        <taxon>Bacilli</taxon>
        <taxon>Bacillales</taxon>
        <taxon>Paenibacillaceae</taxon>
        <taxon>Paenibacillus</taxon>
    </lineage>
</organism>
<proteinExistence type="predicted"/>
<name>A0A433X8N5_9BACL</name>
<dbReference type="Proteomes" id="UP000272464">
    <property type="component" value="Unassembled WGS sequence"/>
</dbReference>
<keyword evidence="3" id="KW-1185">Reference proteome</keyword>
<accession>A0A433X8N5</accession>
<dbReference type="AlphaFoldDB" id="A0A433X8N5"/>
<sequence>MPHYQYSQRSVTPPGYPYSPHYPGLSPYEAPIPFETSALVPYGSPVQSAAPTVVTPAASAAKSGGLSIPKLGDLKGIIDRMGGIDGVVATMGQVQKVMQGIQQFAPMAKLVMGGLLPGGKGKTNSATKLDEFRPKKRSSKNSKSGTRKKKSSSSSRSSLKKKPVKKKTRR</sequence>
<dbReference type="EMBL" id="RZNX01000004">
    <property type="protein sequence ID" value="RUT30477.1"/>
    <property type="molecule type" value="Genomic_DNA"/>
</dbReference>
<gene>
    <name evidence="2" type="ORF">EJP77_11590</name>
</gene>
<comment type="caution">
    <text evidence="2">The sequence shown here is derived from an EMBL/GenBank/DDBJ whole genome shotgun (WGS) entry which is preliminary data.</text>
</comment>
<evidence type="ECO:0000256" key="1">
    <source>
        <dbReference type="SAM" id="MobiDB-lite"/>
    </source>
</evidence>